<reference evidence="1" key="1">
    <citation type="journal article" date="2020" name="Nat. Commun.">
        <title>Large-scale genome sequencing of mycorrhizal fungi provides insights into the early evolution of symbiotic traits.</title>
        <authorList>
            <person name="Miyauchi S."/>
            <person name="Kiss E."/>
            <person name="Kuo A."/>
            <person name="Drula E."/>
            <person name="Kohler A."/>
            <person name="Sanchez-Garcia M."/>
            <person name="Morin E."/>
            <person name="Andreopoulos B."/>
            <person name="Barry K.W."/>
            <person name="Bonito G."/>
            <person name="Buee M."/>
            <person name="Carver A."/>
            <person name="Chen C."/>
            <person name="Cichocki N."/>
            <person name="Clum A."/>
            <person name="Culley D."/>
            <person name="Crous P.W."/>
            <person name="Fauchery L."/>
            <person name="Girlanda M."/>
            <person name="Hayes R.D."/>
            <person name="Keri Z."/>
            <person name="LaButti K."/>
            <person name="Lipzen A."/>
            <person name="Lombard V."/>
            <person name="Magnuson J."/>
            <person name="Maillard F."/>
            <person name="Murat C."/>
            <person name="Nolan M."/>
            <person name="Ohm R.A."/>
            <person name="Pangilinan J."/>
            <person name="Pereira M.F."/>
            <person name="Perotto S."/>
            <person name="Peter M."/>
            <person name="Pfister S."/>
            <person name="Riley R."/>
            <person name="Sitrit Y."/>
            <person name="Stielow J.B."/>
            <person name="Szollosi G."/>
            <person name="Zifcakova L."/>
            <person name="Stursova M."/>
            <person name="Spatafora J.W."/>
            <person name="Tedersoo L."/>
            <person name="Vaario L.M."/>
            <person name="Yamada A."/>
            <person name="Yan M."/>
            <person name="Wang P."/>
            <person name="Xu J."/>
            <person name="Bruns T."/>
            <person name="Baldrian P."/>
            <person name="Vilgalys R."/>
            <person name="Dunand C."/>
            <person name="Henrissat B."/>
            <person name="Grigoriev I.V."/>
            <person name="Hibbett D."/>
            <person name="Nagy L.G."/>
            <person name="Martin F.M."/>
        </authorList>
    </citation>
    <scope>NUCLEOTIDE SEQUENCE</scope>
    <source>
        <strain evidence="1">UP504</strain>
    </source>
</reference>
<dbReference type="AlphaFoldDB" id="A0A9P6AMZ7"/>
<feature type="non-terminal residue" evidence="1">
    <location>
        <position position="1"/>
    </location>
</feature>
<proteinExistence type="predicted"/>
<evidence type="ECO:0000313" key="1">
    <source>
        <dbReference type="EMBL" id="KAF9508394.1"/>
    </source>
</evidence>
<dbReference type="OrthoDB" id="3258141at2759"/>
<protein>
    <submittedName>
        <fullName evidence="1">Uncharacterized protein</fullName>
    </submittedName>
</protein>
<accession>A0A9P6AMZ7</accession>
<gene>
    <name evidence="1" type="ORF">BS47DRAFT_1416694</name>
</gene>
<name>A0A9P6AMZ7_9AGAM</name>
<dbReference type="Proteomes" id="UP000886523">
    <property type="component" value="Unassembled WGS sequence"/>
</dbReference>
<dbReference type="EMBL" id="MU129060">
    <property type="protein sequence ID" value="KAF9508394.1"/>
    <property type="molecule type" value="Genomic_DNA"/>
</dbReference>
<organism evidence="1 2">
    <name type="scientific">Hydnum rufescens UP504</name>
    <dbReference type="NCBI Taxonomy" id="1448309"/>
    <lineage>
        <taxon>Eukaryota</taxon>
        <taxon>Fungi</taxon>
        <taxon>Dikarya</taxon>
        <taxon>Basidiomycota</taxon>
        <taxon>Agaricomycotina</taxon>
        <taxon>Agaricomycetes</taxon>
        <taxon>Cantharellales</taxon>
        <taxon>Hydnaceae</taxon>
        <taxon>Hydnum</taxon>
    </lineage>
</organism>
<sequence>HAELITYLDLAVIPEKGETPADDFVASSSSFWIVFVKSTCGRTFRFLFAAKTGTQTDVCIIDRSQNGILLLVQEDNRLELSEPSTRRLSL</sequence>
<comment type="caution">
    <text evidence="1">The sequence shown here is derived from an EMBL/GenBank/DDBJ whole genome shotgun (WGS) entry which is preliminary data.</text>
</comment>
<keyword evidence="2" id="KW-1185">Reference proteome</keyword>
<evidence type="ECO:0000313" key="2">
    <source>
        <dbReference type="Proteomes" id="UP000886523"/>
    </source>
</evidence>